<evidence type="ECO:0000256" key="3">
    <source>
        <dbReference type="ARBA" id="ARBA00023125"/>
    </source>
</evidence>
<keyword evidence="3" id="KW-0238">DNA-binding</keyword>
<keyword evidence="2" id="KW-0805">Transcription regulation</keyword>
<feature type="domain" description="HTH lysR-type" evidence="5">
    <location>
        <begin position="1"/>
        <end position="61"/>
    </location>
</feature>
<evidence type="ECO:0000313" key="6">
    <source>
        <dbReference type="EMBL" id="PSJ16618.1"/>
    </source>
</evidence>
<keyword evidence="7" id="KW-1185">Reference proteome</keyword>
<organism evidence="6 7">
    <name type="scientific">Nitrosomonas supralitoralis</name>
    <dbReference type="NCBI Taxonomy" id="2116706"/>
    <lineage>
        <taxon>Bacteria</taxon>
        <taxon>Pseudomonadati</taxon>
        <taxon>Pseudomonadota</taxon>
        <taxon>Betaproteobacteria</taxon>
        <taxon>Nitrosomonadales</taxon>
        <taxon>Nitrosomonadaceae</taxon>
        <taxon>Nitrosomonas</taxon>
    </lineage>
</organism>
<sequence length="324" mass="36296">MRHSTLRQLEVFEAIARLKSFTRAAEELFLTQPTVSMQIKKLTQEIGLPLFEQVGKKIYLTDAGTELYKTCLGIFDHFSRFEMIASDMKGMKSGKLRIAVVTTAKYFTPRLLGMFCQKYPNIDVALKVTNREHILERLTGNQDDLYILGQIPDAVDAVAEIFLDNPLVVLASADHPLANEKKITIERICDEPFIMREPGSGTRIATEHFFSGHNKKLKVRMELGSNEAIKQTVAGRLGIAVLSRHTLRLDAQIGQLAILDVVGFPIERHWYFAYSSGKQLSIVAQTFLNYLREAADLLEDLSCRHGTSGHCPLLKNVAGISSDT</sequence>
<dbReference type="PROSITE" id="PS50931">
    <property type="entry name" value="HTH_LYSR"/>
    <property type="match status" value="1"/>
</dbReference>
<dbReference type="Gene3D" id="1.10.10.10">
    <property type="entry name" value="Winged helix-like DNA-binding domain superfamily/Winged helix DNA-binding domain"/>
    <property type="match status" value="1"/>
</dbReference>
<dbReference type="Pfam" id="PF03466">
    <property type="entry name" value="LysR_substrate"/>
    <property type="match status" value="1"/>
</dbReference>
<dbReference type="SUPFAM" id="SSF46785">
    <property type="entry name" value="Winged helix' DNA-binding domain"/>
    <property type="match status" value="1"/>
</dbReference>
<dbReference type="PANTHER" id="PTHR30126:SF5">
    <property type="entry name" value="HTH-TYPE TRANSCRIPTIONAL ACTIVATOR CMPR"/>
    <property type="match status" value="1"/>
</dbReference>
<dbReference type="PANTHER" id="PTHR30126">
    <property type="entry name" value="HTH-TYPE TRANSCRIPTIONAL REGULATOR"/>
    <property type="match status" value="1"/>
</dbReference>
<gene>
    <name evidence="6" type="ORF">C7H79_12505</name>
</gene>
<evidence type="ECO:0000256" key="4">
    <source>
        <dbReference type="ARBA" id="ARBA00023163"/>
    </source>
</evidence>
<dbReference type="InterPro" id="IPR036388">
    <property type="entry name" value="WH-like_DNA-bd_sf"/>
</dbReference>
<reference evidence="6 7" key="1">
    <citation type="submission" date="2018-03" db="EMBL/GenBank/DDBJ databases">
        <title>Draft genome of Nitrosomonas supralitoralis APG5.</title>
        <authorList>
            <person name="Urakawa H."/>
            <person name="Lopez J.V."/>
        </authorList>
    </citation>
    <scope>NUCLEOTIDE SEQUENCE [LARGE SCALE GENOMIC DNA]</scope>
    <source>
        <strain evidence="6 7">APG5</strain>
    </source>
</reference>
<evidence type="ECO:0000259" key="5">
    <source>
        <dbReference type="PROSITE" id="PS50931"/>
    </source>
</evidence>
<dbReference type="EMBL" id="PXXU01000042">
    <property type="protein sequence ID" value="PSJ16618.1"/>
    <property type="molecule type" value="Genomic_DNA"/>
</dbReference>
<dbReference type="AlphaFoldDB" id="A0A2P7NT61"/>
<dbReference type="InterPro" id="IPR036390">
    <property type="entry name" value="WH_DNA-bd_sf"/>
</dbReference>
<evidence type="ECO:0000256" key="1">
    <source>
        <dbReference type="ARBA" id="ARBA00009437"/>
    </source>
</evidence>
<accession>A0A2P7NT61</accession>
<name>A0A2P7NT61_9PROT</name>
<dbReference type="FunFam" id="1.10.10.10:FF:000001">
    <property type="entry name" value="LysR family transcriptional regulator"/>
    <property type="match status" value="1"/>
</dbReference>
<dbReference type="RefSeq" id="WP_106707595.1">
    <property type="nucleotide sequence ID" value="NZ_PXXU01000042.1"/>
</dbReference>
<dbReference type="SUPFAM" id="SSF53850">
    <property type="entry name" value="Periplasmic binding protein-like II"/>
    <property type="match status" value="1"/>
</dbReference>
<dbReference type="Proteomes" id="UP000241912">
    <property type="component" value="Unassembled WGS sequence"/>
</dbReference>
<dbReference type="InterPro" id="IPR000847">
    <property type="entry name" value="LysR_HTH_N"/>
</dbReference>
<dbReference type="CDD" id="cd08419">
    <property type="entry name" value="PBP2_CbbR_RubisCO_like"/>
    <property type="match status" value="1"/>
</dbReference>
<comment type="caution">
    <text evidence="6">The sequence shown here is derived from an EMBL/GenBank/DDBJ whole genome shotgun (WGS) entry which is preliminary data.</text>
</comment>
<evidence type="ECO:0000313" key="7">
    <source>
        <dbReference type="Proteomes" id="UP000241912"/>
    </source>
</evidence>
<dbReference type="InterPro" id="IPR005119">
    <property type="entry name" value="LysR_subst-bd"/>
</dbReference>
<dbReference type="GO" id="GO:0003700">
    <property type="term" value="F:DNA-binding transcription factor activity"/>
    <property type="evidence" value="ECO:0007669"/>
    <property type="project" value="InterPro"/>
</dbReference>
<keyword evidence="4" id="KW-0804">Transcription</keyword>
<comment type="similarity">
    <text evidence="1">Belongs to the LysR transcriptional regulatory family.</text>
</comment>
<dbReference type="Pfam" id="PF00126">
    <property type="entry name" value="HTH_1"/>
    <property type="match status" value="1"/>
</dbReference>
<dbReference type="Gene3D" id="3.40.190.290">
    <property type="match status" value="1"/>
</dbReference>
<proteinExistence type="inferred from homology"/>
<evidence type="ECO:0000256" key="2">
    <source>
        <dbReference type="ARBA" id="ARBA00023015"/>
    </source>
</evidence>
<protein>
    <submittedName>
        <fullName evidence="6">LysR family transcriptional regulator</fullName>
    </submittedName>
</protein>
<dbReference type="PRINTS" id="PR00039">
    <property type="entry name" value="HTHLYSR"/>
</dbReference>
<dbReference type="GO" id="GO:0000976">
    <property type="term" value="F:transcription cis-regulatory region binding"/>
    <property type="evidence" value="ECO:0007669"/>
    <property type="project" value="TreeGrafter"/>
</dbReference>
<dbReference type="OrthoDB" id="9785745at2"/>